<keyword evidence="2" id="KW-0805">Transcription regulation</keyword>
<comment type="subunit">
    <text evidence="2">Part of the nascent polypeptide-associated complex (NAC).</text>
</comment>
<feature type="region of interest" description="Disordered" evidence="3">
    <location>
        <begin position="562"/>
        <end position="615"/>
    </location>
</feature>
<dbReference type="eggNOG" id="KOG2240">
    <property type="taxonomic scope" value="Eukaryota"/>
</dbReference>
<dbReference type="Proteomes" id="UP000006038">
    <property type="component" value="Chromosome 3"/>
</dbReference>
<evidence type="ECO:0000256" key="2">
    <source>
        <dbReference type="RuleBase" id="RU361272"/>
    </source>
</evidence>
<reference evidence="5" key="2">
    <citation type="submission" date="2013-04" db="UniProtKB">
        <authorList>
            <consortium name="EnsemblPlants"/>
        </authorList>
    </citation>
    <scope>IDENTIFICATION</scope>
</reference>
<protein>
    <recommendedName>
        <fullName evidence="2">Nascent polypeptide-associated complex subunit beta</fullName>
    </recommendedName>
</protein>
<dbReference type="PANTHER" id="PTHR10351">
    <property type="entry name" value="TRANSCRIPTION FACTOR BTF3 FAMILY MEMBER"/>
    <property type="match status" value="1"/>
</dbReference>
<dbReference type="InterPro" id="IPR001005">
    <property type="entry name" value="SANT/Myb"/>
</dbReference>
<feature type="region of interest" description="Disordered" evidence="3">
    <location>
        <begin position="314"/>
        <end position="362"/>
    </location>
</feature>
<accession>J3LJ52</accession>
<dbReference type="CDD" id="cd00167">
    <property type="entry name" value="SANT"/>
    <property type="match status" value="1"/>
</dbReference>
<feature type="compositionally biased region" description="Low complexity" evidence="3">
    <location>
        <begin position="564"/>
        <end position="574"/>
    </location>
</feature>
<evidence type="ECO:0000259" key="4">
    <source>
        <dbReference type="PROSITE" id="PS51151"/>
    </source>
</evidence>
<sequence length="615" mass="67197">MDEDELMFGEGEVIILTQLLESKPPPGYPEEGRFPPPHVADGLAQPSAMGGSMDAAAASVFPYGNGDGDGSALPPAMCIGCCPGLSSREEAARFAPPNAPLDWVKVVGEILEENAGTMGDNDQWSPAAGVAQQEWPAPQLQVQPSVMDYDVMPWSNQFDANRMGMNQTTFPNQFHAGLLQGANQRIIDNSAAATDQVHMPPFGYYPHEQVEMALQYYPHGSAEGTGYPQQHMLDNEAMEMAELRRVASECGDEASVVWSPEEDRVLLDGLSRLGDQDIVCMCIEIACCLPKKTAMDVAKRIRWVQNKNISPAQTGVISKESKGRTTRKPQAGVGSTESARRKGRKGKGNEGPNVKRNKYVPSESFKTIQAQIRDNSRLMDRIDDNLKTGQLMHIPNIFNDVTTNMGAILTKMREMGISTDQLKIDVEALEEVTQGFPPPMNVDKLKKMAGAVRTGGKGSMRRKKKAVHKTTTTDDKRLQSTLKRVGVSSIPGIEEVNIFKDDVVIQFQNPKVQASIAANTWVVSGTPQTKKLQDLLPTIINQLGPDNLDNLRRLAEQFQKQVPGAEAGASAGAAQDDDDDVPELVPGETFEEAAEEKKEPEEKKEAEPEEKKESS</sequence>
<dbReference type="STRING" id="4533.J3LJ52"/>
<keyword evidence="6" id="KW-1185">Reference proteome</keyword>
<evidence type="ECO:0000313" key="6">
    <source>
        <dbReference type="Proteomes" id="UP000006038"/>
    </source>
</evidence>
<dbReference type="CDD" id="cd22055">
    <property type="entry name" value="NAC_BTF3"/>
    <property type="match status" value="1"/>
</dbReference>
<dbReference type="EnsemblPlants" id="OB03G10780.1">
    <property type="protein sequence ID" value="OB03G10780.1"/>
    <property type="gene ID" value="OB03G10780"/>
</dbReference>
<organism evidence="5">
    <name type="scientific">Oryza brachyantha</name>
    <name type="common">malo sina</name>
    <dbReference type="NCBI Taxonomy" id="4533"/>
    <lineage>
        <taxon>Eukaryota</taxon>
        <taxon>Viridiplantae</taxon>
        <taxon>Streptophyta</taxon>
        <taxon>Embryophyta</taxon>
        <taxon>Tracheophyta</taxon>
        <taxon>Spermatophyta</taxon>
        <taxon>Magnoliopsida</taxon>
        <taxon>Liliopsida</taxon>
        <taxon>Poales</taxon>
        <taxon>Poaceae</taxon>
        <taxon>BOP clade</taxon>
        <taxon>Oryzoideae</taxon>
        <taxon>Oryzeae</taxon>
        <taxon>Oryzinae</taxon>
        <taxon>Oryza</taxon>
    </lineage>
</organism>
<keyword evidence="2" id="KW-0804">Transcription</keyword>
<name>J3LJ52_ORYBR</name>
<dbReference type="SMART" id="SM01407">
    <property type="entry name" value="NAC"/>
    <property type="match status" value="1"/>
</dbReference>
<proteinExistence type="inferred from homology"/>
<dbReference type="AlphaFoldDB" id="J3LJ52"/>
<dbReference type="InterPro" id="IPR002715">
    <property type="entry name" value="Nas_poly-pep-assoc_cplx_dom"/>
</dbReference>
<feature type="compositionally biased region" description="Basic and acidic residues" evidence="3">
    <location>
        <begin position="595"/>
        <end position="615"/>
    </location>
</feature>
<evidence type="ECO:0000256" key="1">
    <source>
        <dbReference type="ARBA" id="ARBA00005296"/>
    </source>
</evidence>
<dbReference type="HOGENOM" id="CLU_015904_0_0_1"/>
<dbReference type="InterPro" id="IPR039370">
    <property type="entry name" value="BTF3"/>
</dbReference>
<dbReference type="PROSITE" id="PS51151">
    <property type="entry name" value="NAC_AB"/>
    <property type="match status" value="1"/>
</dbReference>
<comment type="similarity">
    <text evidence="1 2">Belongs to the NAC-beta family.</text>
</comment>
<dbReference type="InterPro" id="IPR038187">
    <property type="entry name" value="NAC_A/B_dom_sf"/>
</dbReference>
<dbReference type="Gramene" id="OB03G10780.1">
    <property type="protein sequence ID" value="OB03G10780.1"/>
    <property type="gene ID" value="OB03G10780"/>
</dbReference>
<evidence type="ECO:0000256" key="3">
    <source>
        <dbReference type="SAM" id="MobiDB-lite"/>
    </source>
</evidence>
<feature type="domain" description="NAC-A/B" evidence="4">
    <location>
        <begin position="472"/>
        <end position="536"/>
    </location>
</feature>
<dbReference type="Pfam" id="PF01849">
    <property type="entry name" value="NAC"/>
    <property type="match status" value="1"/>
</dbReference>
<evidence type="ECO:0000313" key="5">
    <source>
        <dbReference type="EnsemblPlants" id="OB03G10780.1"/>
    </source>
</evidence>
<reference evidence="5" key="1">
    <citation type="journal article" date="2013" name="Nat. Commun.">
        <title>Whole-genome sequencing of Oryza brachyantha reveals mechanisms underlying Oryza genome evolution.</title>
        <authorList>
            <person name="Chen J."/>
            <person name="Huang Q."/>
            <person name="Gao D."/>
            <person name="Wang J."/>
            <person name="Lang Y."/>
            <person name="Liu T."/>
            <person name="Li B."/>
            <person name="Bai Z."/>
            <person name="Luis Goicoechea J."/>
            <person name="Liang C."/>
            <person name="Chen C."/>
            <person name="Zhang W."/>
            <person name="Sun S."/>
            <person name="Liao Y."/>
            <person name="Zhang X."/>
            <person name="Yang L."/>
            <person name="Song C."/>
            <person name="Wang M."/>
            <person name="Shi J."/>
            <person name="Liu G."/>
            <person name="Liu J."/>
            <person name="Zhou H."/>
            <person name="Zhou W."/>
            <person name="Yu Q."/>
            <person name="An N."/>
            <person name="Chen Y."/>
            <person name="Cai Q."/>
            <person name="Wang B."/>
            <person name="Liu B."/>
            <person name="Min J."/>
            <person name="Huang Y."/>
            <person name="Wu H."/>
            <person name="Li Z."/>
            <person name="Zhang Y."/>
            <person name="Yin Y."/>
            <person name="Song W."/>
            <person name="Jiang J."/>
            <person name="Jackson S.A."/>
            <person name="Wing R.A."/>
            <person name="Wang J."/>
            <person name="Chen M."/>
        </authorList>
    </citation>
    <scope>NUCLEOTIDE SEQUENCE [LARGE SCALE GENOMIC DNA]</scope>
    <source>
        <strain evidence="5">cv. IRGC 101232</strain>
    </source>
</reference>
<dbReference type="FunFam" id="2.20.70.30:FF:000001">
    <property type="entry name" value="Transcription factor BTF3 homolog"/>
    <property type="match status" value="1"/>
</dbReference>
<dbReference type="Gene3D" id="2.20.70.30">
    <property type="entry name" value="Nascent polypeptide-associated complex domain"/>
    <property type="match status" value="1"/>
</dbReference>